<name>A0A177BBG4_9BILA</name>
<dbReference type="InterPro" id="IPR036322">
    <property type="entry name" value="WD40_repeat_dom_sf"/>
</dbReference>
<comment type="caution">
    <text evidence="2">The sequence shown here is derived from an EMBL/GenBank/DDBJ whole genome shotgun (WGS) entry which is preliminary data.</text>
</comment>
<dbReference type="InterPro" id="IPR001680">
    <property type="entry name" value="WD40_rpt"/>
</dbReference>
<gene>
    <name evidence="2" type="ORF">A3Q56_01496</name>
</gene>
<dbReference type="SMART" id="SM00320">
    <property type="entry name" value="WD40"/>
    <property type="match status" value="1"/>
</dbReference>
<dbReference type="AlphaFoldDB" id="A0A177BBG4"/>
<protein>
    <submittedName>
        <fullName evidence="2">Uncharacterized protein</fullName>
    </submittedName>
</protein>
<dbReference type="Gene3D" id="2.130.10.10">
    <property type="entry name" value="YVTN repeat-like/Quinoprotein amine dehydrogenase"/>
    <property type="match status" value="1"/>
</dbReference>
<keyword evidence="3" id="KW-1185">Reference proteome</keyword>
<organism evidence="2 3">
    <name type="scientific">Intoshia linei</name>
    <dbReference type="NCBI Taxonomy" id="1819745"/>
    <lineage>
        <taxon>Eukaryota</taxon>
        <taxon>Metazoa</taxon>
        <taxon>Spiralia</taxon>
        <taxon>Lophotrochozoa</taxon>
        <taxon>Mesozoa</taxon>
        <taxon>Orthonectida</taxon>
        <taxon>Rhopaluridae</taxon>
        <taxon>Intoshia</taxon>
    </lineage>
</organism>
<dbReference type="Proteomes" id="UP000078046">
    <property type="component" value="Unassembled WGS sequence"/>
</dbReference>
<sequence>MTELLENSAILISHGISKDGIKAHHKNVCLLLSKKEKFCFITFDEKTGKISDVNKVFIKFENFFSSNIPDFRAIKFDLQYCVEEVKDTYPVVNLNTSNEMDSSKDSDSYSIDTAPETTIQKISKLCLMISTEVDIIVFQVTPQKLTEIFHRNAMNNGRVICSVLSRSKVAYVTSFYKIIICNIFSHQINVVVDLKHELYSDNLIFDLLVSQCNYEYLALVSQRFTCIYTNTKSPYNLKKFSMPDKNVVKAEWSLCQSEPLLMTVNKSWLVNIWCINDKLCICKFKIEPLSSKVSKILRYDVNLTITWLTKNSVIYGCDKLKIIEFTIKPKNLHKNSKECNGEQVIENSDSTNVLDSKIITLRKNTKVKYCNVFCFNDFVASRYLSPSENAISVFNTDTWEYKSMITILDHPISDMQGSNVEESWFFIASGPDLKIINCLETDIFSISDTKTPDKSFIYKISSHPFREGIVGLVFYKNRIKGTYKIIVYDFFTDTCITQYSTTQSMYSICWAPSINYNNTNKIIDDKTNLSLFFVDNIELFELPVNFTEKLASSNVFVITVLKDPLKARSTIYWSKKNPKYTFIGNVDGTVDIYFNKIYEEGKVFDVDEVYVVLHKTVSITLPKNINDADLKWETVREMRFNDLSDSNLKSHIAACSYSPIAIIFDENPENSHIKYLQGHKYDINSLYWSGFDKNLLATCSKTCIKVWDVLSCCVVYSLSSDRLQLKEGEDIYQLTWCPVLPKVLIICTKFYGIKCIDLNAYQFNGNESTESVIEDSVEPVEIKPSNISFKNNIRTFKDFDELLTNFTRNDVVSYDDTLQLVNQRKLNMTKSDLNILTNLEGSECKSDTLLGFLNRAVIEGYAKISYITLLKQFNYHIQYDWLKSYLSLEPDKLLEATISLIGMDQVNLAIDILICNNKYNLAFVVARKYDVNLLESIHNRYAQYCYSNGNYDQAIIQYV</sequence>
<dbReference type="SUPFAM" id="SSF50978">
    <property type="entry name" value="WD40 repeat-like"/>
    <property type="match status" value="2"/>
</dbReference>
<accession>A0A177BBG4</accession>
<proteinExistence type="predicted"/>
<evidence type="ECO:0000313" key="3">
    <source>
        <dbReference type="Proteomes" id="UP000078046"/>
    </source>
</evidence>
<feature type="repeat" description="WD" evidence="1">
    <location>
        <begin position="676"/>
        <end position="709"/>
    </location>
</feature>
<reference evidence="2 3" key="1">
    <citation type="submission" date="2016-04" db="EMBL/GenBank/DDBJ databases">
        <title>The genome of Intoshia linei affirms orthonectids as highly simplified spiralians.</title>
        <authorList>
            <person name="Mikhailov K.V."/>
            <person name="Slusarev G.S."/>
            <person name="Nikitin M.A."/>
            <person name="Logacheva M.D."/>
            <person name="Penin A."/>
            <person name="Aleoshin V."/>
            <person name="Panchin Y.V."/>
        </authorList>
    </citation>
    <scope>NUCLEOTIDE SEQUENCE [LARGE SCALE GENOMIC DNA]</scope>
    <source>
        <strain evidence="2">Intl2013</strain>
        <tissue evidence="2">Whole animal</tissue>
    </source>
</reference>
<keyword evidence="1" id="KW-0853">WD repeat</keyword>
<dbReference type="InterPro" id="IPR015943">
    <property type="entry name" value="WD40/YVTN_repeat-like_dom_sf"/>
</dbReference>
<dbReference type="EMBL" id="LWCA01000111">
    <property type="protein sequence ID" value="OAF70774.1"/>
    <property type="molecule type" value="Genomic_DNA"/>
</dbReference>
<dbReference type="PROSITE" id="PS50082">
    <property type="entry name" value="WD_REPEATS_2"/>
    <property type="match status" value="1"/>
</dbReference>
<evidence type="ECO:0000256" key="1">
    <source>
        <dbReference type="PROSITE-ProRule" id="PRU00221"/>
    </source>
</evidence>
<evidence type="ECO:0000313" key="2">
    <source>
        <dbReference type="EMBL" id="OAF70774.1"/>
    </source>
</evidence>